<reference evidence="1 2" key="1">
    <citation type="submission" date="2024-01" db="EMBL/GenBank/DDBJ databases">
        <title>A telomere-to-telomere, gap-free genome of sweet tea (Lithocarpus litseifolius).</title>
        <authorList>
            <person name="Zhou J."/>
        </authorList>
    </citation>
    <scope>NUCLEOTIDE SEQUENCE [LARGE SCALE GENOMIC DNA]</scope>
    <source>
        <strain evidence="1">Zhou-2022a</strain>
        <tissue evidence="1">Leaf</tissue>
    </source>
</reference>
<gene>
    <name evidence="1" type="ORF">SO802_026376</name>
</gene>
<evidence type="ECO:0000313" key="1">
    <source>
        <dbReference type="EMBL" id="KAK9991391.1"/>
    </source>
</evidence>
<proteinExistence type="predicted"/>
<organism evidence="1 2">
    <name type="scientific">Lithocarpus litseifolius</name>
    <dbReference type="NCBI Taxonomy" id="425828"/>
    <lineage>
        <taxon>Eukaryota</taxon>
        <taxon>Viridiplantae</taxon>
        <taxon>Streptophyta</taxon>
        <taxon>Embryophyta</taxon>
        <taxon>Tracheophyta</taxon>
        <taxon>Spermatophyta</taxon>
        <taxon>Magnoliopsida</taxon>
        <taxon>eudicotyledons</taxon>
        <taxon>Gunneridae</taxon>
        <taxon>Pentapetalae</taxon>
        <taxon>rosids</taxon>
        <taxon>fabids</taxon>
        <taxon>Fagales</taxon>
        <taxon>Fagaceae</taxon>
        <taxon>Lithocarpus</taxon>
    </lineage>
</organism>
<name>A0AAW2C170_9ROSI</name>
<protein>
    <recommendedName>
        <fullName evidence="3">Aminotransferase-like plant mobile domain-containing protein</fullName>
    </recommendedName>
</protein>
<accession>A0AAW2C170</accession>
<evidence type="ECO:0000313" key="2">
    <source>
        <dbReference type="Proteomes" id="UP001459277"/>
    </source>
</evidence>
<dbReference type="EMBL" id="JAZDWU010000009">
    <property type="protein sequence ID" value="KAK9991391.1"/>
    <property type="molecule type" value="Genomic_DNA"/>
</dbReference>
<comment type="caution">
    <text evidence="1">The sequence shown here is derived from an EMBL/GenBank/DDBJ whole genome shotgun (WGS) entry which is preliminary data.</text>
</comment>
<sequence length="288" mass="32736">MMPAKSHGSFRHKGKEIVSDDAATRDVGTSLPVPILFEFGSSTTLGWKEWVDKELLDTGFMESLQRADVLKAIVSSRCLSNYRDLFNLCHLVRRWCTTTHTFFLSCDVANQLLLPILGDVDPGALELSPEEEDVEAELRKRMSGNVKLSYWVGSSFKFFIAAHRTTFVTFWLCGFLPHSHYLRLSTILQHILYESCARHLAKCRPMSFAKEKYQSCPRVITDFCGRFESDFSLAFQWACLKLIDHPTVEFFDKGVGFSWRAYRSLGMGYTCADSVMGPFVDTIGTTTR</sequence>
<evidence type="ECO:0008006" key="3">
    <source>
        <dbReference type="Google" id="ProtNLM"/>
    </source>
</evidence>
<keyword evidence="2" id="KW-1185">Reference proteome</keyword>
<dbReference type="Proteomes" id="UP001459277">
    <property type="component" value="Unassembled WGS sequence"/>
</dbReference>
<dbReference type="AlphaFoldDB" id="A0AAW2C170"/>